<dbReference type="Pfam" id="PF07986">
    <property type="entry name" value="TBCC"/>
    <property type="match status" value="1"/>
</dbReference>
<dbReference type="InterPro" id="IPR012945">
    <property type="entry name" value="Tubulin-bd_cofactor_C_dom"/>
</dbReference>
<dbReference type="InterPro" id="IPR039589">
    <property type="entry name" value="TBCC1"/>
</dbReference>
<reference evidence="4 5" key="1">
    <citation type="submission" date="2021-02" db="EMBL/GenBank/DDBJ databases">
        <title>Porcisia hertigi Genome sequencing and assembly.</title>
        <authorList>
            <person name="Almutairi H."/>
            <person name="Gatherer D."/>
        </authorList>
    </citation>
    <scope>NUCLEOTIDE SEQUENCE [LARGE SCALE GENOMIC DNA]</scope>
    <source>
        <strain evidence="4 5">C119</strain>
    </source>
</reference>
<dbReference type="PROSITE" id="PS51329">
    <property type="entry name" value="C_CAP_COFACTOR_C"/>
    <property type="match status" value="1"/>
</dbReference>
<evidence type="ECO:0000259" key="3">
    <source>
        <dbReference type="PROSITE" id="PS51329"/>
    </source>
</evidence>
<dbReference type="RefSeq" id="XP_067756148.1">
    <property type="nucleotide sequence ID" value="XM_067899358.1"/>
</dbReference>
<dbReference type="Proteomes" id="UP000674318">
    <property type="component" value="Unassembled WGS sequence"/>
</dbReference>
<feature type="domain" description="C-CAP/cofactor C-like" evidence="3">
    <location>
        <begin position="279"/>
        <end position="464"/>
    </location>
</feature>
<proteinExistence type="inferred from homology"/>
<dbReference type="OrthoDB" id="427777at2759"/>
<dbReference type="KEGG" id="phet:94289435"/>
<dbReference type="AlphaFoldDB" id="A0A836ID76"/>
<name>A0A836ID76_9TRYP</name>
<comment type="caution">
    <text evidence="4">The sequence shown here is derived from an EMBL/GenBank/DDBJ whole genome shotgun (WGS) entry which is preliminary data.</text>
</comment>
<gene>
    <name evidence="4" type="ORF">JKF63_03354</name>
</gene>
<dbReference type="EMBL" id="JAFJZO010000027">
    <property type="protein sequence ID" value="KAG5501525.1"/>
    <property type="molecule type" value="Genomic_DNA"/>
</dbReference>
<evidence type="ECO:0000313" key="4">
    <source>
        <dbReference type="EMBL" id="KAG5501525.1"/>
    </source>
</evidence>
<dbReference type="Gene3D" id="2.160.20.70">
    <property type="match status" value="1"/>
</dbReference>
<comment type="similarity">
    <text evidence="1">Belongs to the TBCC family.</text>
</comment>
<dbReference type="GeneID" id="94289435"/>
<sequence>MSRRPSSSFGRSSSGSSHLTNTSGNGGDHGGSSGVAQVVYCVNPVLFENCGALLSVPSGLTTATILRVLQATGVKSSISLAKWKETAMTLLGMRESTAYAIFDVFFAVSGGCIQNTPSFSGVERTSMAQLRQESNRALLQRMGGTVDQSRWPAASTARKVSLPGLLVFLLCQLFVERKRTSVSSKIASEAMVDYVRQHLHDFISAVAVTRASRLTMADAAELGYVLREVVNGVEQPFGPSISFLWQFNEKTIDVAVLSQYLRVRIRTNGEIKKLGSSATAAANAFGFNNVTIHDLASTVHITPHPLLPDMASRLLSSNFTISNCSQTHIYAPSALPHTDLSSLTNCTVLLGPVGGILSVQNCHHCCISAICGAIIVSNCSNVTLYVCVNTPPVLVPSENVNGVSGAPGTKNTKANGTAPSSTGAGGVRFAPYNSFYPALEQHISISGISPLLNLWNVGLPSHASILPPSEFQSMPFPLAQSASLNNVTRTNPCPLPSPYREVLNRRLHRLREVNEAIADATGKLREVGRNDLVDELHQRVTFMFRDWLKETGQEHVLADLTHATAPSKTAV</sequence>
<dbReference type="InterPro" id="IPR016098">
    <property type="entry name" value="CAP/MinC_C"/>
</dbReference>
<feature type="compositionally biased region" description="Low complexity" evidence="2">
    <location>
        <begin position="1"/>
        <end position="17"/>
    </location>
</feature>
<organism evidence="4 5">
    <name type="scientific">Porcisia hertigi</name>
    <dbReference type="NCBI Taxonomy" id="2761500"/>
    <lineage>
        <taxon>Eukaryota</taxon>
        <taxon>Discoba</taxon>
        <taxon>Euglenozoa</taxon>
        <taxon>Kinetoplastea</taxon>
        <taxon>Metakinetoplastina</taxon>
        <taxon>Trypanosomatida</taxon>
        <taxon>Trypanosomatidae</taxon>
        <taxon>Leishmaniinae</taxon>
        <taxon>Porcisia</taxon>
    </lineage>
</organism>
<dbReference type="PANTHER" id="PTHR16052">
    <property type="entry name" value="TBCC DOMAIN-CONTAINING PROTEIN 1"/>
    <property type="match status" value="1"/>
</dbReference>
<dbReference type="InterPro" id="IPR017901">
    <property type="entry name" value="C-CAP_CF_C-like"/>
</dbReference>
<evidence type="ECO:0000313" key="5">
    <source>
        <dbReference type="Proteomes" id="UP000674318"/>
    </source>
</evidence>
<feature type="region of interest" description="Disordered" evidence="2">
    <location>
        <begin position="1"/>
        <end position="30"/>
    </location>
</feature>
<accession>A0A836ID76</accession>
<evidence type="ECO:0000256" key="2">
    <source>
        <dbReference type="SAM" id="MobiDB-lite"/>
    </source>
</evidence>
<evidence type="ECO:0000256" key="1">
    <source>
        <dbReference type="ARBA" id="ARBA00008848"/>
    </source>
</evidence>
<protein>
    <recommendedName>
        <fullName evidence="3">C-CAP/cofactor C-like domain-containing protein</fullName>
    </recommendedName>
</protein>
<dbReference type="PANTHER" id="PTHR16052:SF0">
    <property type="entry name" value="TBCC DOMAIN-CONTAINING PROTEIN 1"/>
    <property type="match status" value="1"/>
</dbReference>
<keyword evidence="5" id="KW-1185">Reference proteome</keyword>